<dbReference type="HOGENOM" id="CLU_038046_1_0_11"/>
<feature type="transmembrane region" description="Helical" evidence="2">
    <location>
        <begin position="42"/>
        <end position="62"/>
    </location>
</feature>
<feature type="transmembrane region" description="Helical" evidence="2">
    <location>
        <begin position="74"/>
        <end position="92"/>
    </location>
</feature>
<dbReference type="eggNOG" id="COG2807">
    <property type="taxonomic scope" value="Bacteria"/>
</dbReference>
<dbReference type="KEGG" id="cwo:Cwoe_1164"/>
<dbReference type="PANTHER" id="PTHR23523:SF2">
    <property type="entry name" value="2-NITROIMIDAZOLE TRANSPORTER"/>
    <property type="match status" value="1"/>
</dbReference>
<dbReference type="InterPro" id="IPR036259">
    <property type="entry name" value="MFS_trans_sf"/>
</dbReference>
<gene>
    <name evidence="3" type="ordered locus">Cwoe_1164</name>
</gene>
<accession>D3FDM1</accession>
<keyword evidence="2" id="KW-0812">Transmembrane</keyword>
<reference evidence="3 4" key="1">
    <citation type="journal article" date="2010" name="Stand. Genomic Sci.">
        <title>Complete genome sequence of Conexibacter woesei type strain (ID131577).</title>
        <authorList>
            <person name="Pukall R."/>
            <person name="Lapidus A."/>
            <person name="Glavina Del Rio T."/>
            <person name="Copeland A."/>
            <person name="Tice H."/>
            <person name="Cheng J.-F."/>
            <person name="Lucas S."/>
            <person name="Chen F."/>
            <person name="Nolan M."/>
            <person name="Bruce D."/>
            <person name="Goodwin L."/>
            <person name="Pitluck S."/>
            <person name="Mavromatis K."/>
            <person name="Ivanova N."/>
            <person name="Ovchinnikova G."/>
            <person name="Pati A."/>
            <person name="Chen A."/>
            <person name="Palaniappan K."/>
            <person name="Land M."/>
            <person name="Hauser L."/>
            <person name="Chang Y.-J."/>
            <person name="Jeffries C.D."/>
            <person name="Chain P."/>
            <person name="Meincke L."/>
            <person name="Sims D."/>
            <person name="Brettin T."/>
            <person name="Detter J.C."/>
            <person name="Rohde M."/>
            <person name="Goeker M."/>
            <person name="Bristow J."/>
            <person name="Eisen J.A."/>
            <person name="Markowitz V."/>
            <person name="Kyrpides N.C."/>
            <person name="Klenk H.-P."/>
            <person name="Hugenholtz P."/>
        </authorList>
    </citation>
    <scope>NUCLEOTIDE SEQUENCE [LARGE SCALE GENOMIC DNA]</scope>
    <source>
        <strain evidence="4">DSM 14684 / CIP 108061 / JCM 11494 / NBRC 100937 / ID131577</strain>
    </source>
</reference>
<keyword evidence="2" id="KW-1133">Transmembrane helix</keyword>
<dbReference type="AlphaFoldDB" id="D3FDM1"/>
<feature type="transmembrane region" description="Helical" evidence="2">
    <location>
        <begin position="131"/>
        <end position="152"/>
    </location>
</feature>
<evidence type="ECO:0000256" key="1">
    <source>
        <dbReference type="SAM" id="MobiDB-lite"/>
    </source>
</evidence>
<feature type="transmembrane region" description="Helical" evidence="2">
    <location>
        <begin position="98"/>
        <end position="119"/>
    </location>
</feature>
<protein>
    <submittedName>
        <fullName evidence="3">Major facilitator superfamily MFS_1</fullName>
    </submittedName>
</protein>
<dbReference type="Pfam" id="PF07690">
    <property type="entry name" value="MFS_1"/>
    <property type="match status" value="1"/>
</dbReference>
<reference evidence="4" key="2">
    <citation type="submission" date="2010-01" db="EMBL/GenBank/DDBJ databases">
        <title>The complete genome of Conexibacter woesei DSM 14684.</title>
        <authorList>
            <consortium name="US DOE Joint Genome Institute (JGI-PGF)"/>
            <person name="Lucas S."/>
            <person name="Copeland A."/>
            <person name="Lapidus A."/>
            <person name="Glavina del Rio T."/>
            <person name="Dalin E."/>
            <person name="Tice H."/>
            <person name="Bruce D."/>
            <person name="Goodwin L."/>
            <person name="Pitluck S."/>
            <person name="Kyrpides N."/>
            <person name="Mavromatis K."/>
            <person name="Ivanova N."/>
            <person name="Mikhailova N."/>
            <person name="Chertkov O."/>
            <person name="Brettin T."/>
            <person name="Detter J.C."/>
            <person name="Han C."/>
            <person name="Larimer F."/>
            <person name="Land M."/>
            <person name="Hauser L."/>
            <person name="Markowitz V."/>
            <person name="Cheng J.-F."/>
            <person name="Hugenholtz P."/>
            <person name="Woyke T."/>
            <person name="Wu D."/>
            <person name="Pukall R."/>
            <person name="Steenblock K."/>
            <person name="Schneider S."/>
            <person name="Klenk H.-P."/>
            <person name="Eisen J.A."/>
        </authorList>
    </citation>
    <scope>NUCLEOTIDE SEQUENCE [LARGE SCALE GENOMIC DNA]</scope>
    <source>
        <strain evidence="4">DSM 14684 / CIP 108061 / JCM 11494 / NBRC 100937 / ID131577</strain>
    </source>
</reference>
<dbReference type="Proteomes" id="UP000008229">
    <property type="component" value="Chromosome"/>
</dbReference>
<feature type="transmembrane region" description="Helical" evidence="2">
    <location>
        <begin position="164"/>
        <end position="184"/>
    </location>
</feature>
<proteinExistence type="predicted"/>
<keyword evidence="2" id="KW-0472">Membrane</keyword>
<evidence type="ECO:0000313" key="3">
    <source>
        <dbReference type="EMBL" id="ADB49595.1"/>
    </source>
</evidence>
<dbReference type="SUPFAM" id="SSF103473">
    <property type="entry name" value="MFS general substrate transporter"/>
    <property type="match status" value="1"/>
</dbReference>
<feature type="transmembrane region" description="Helical" evidence="2">
    <location>
        <begin position="327"/>
        <end position="350"/>
    </location>
</feature>
<feature type="transmembrane region" description="Helical" evidence="2">
    <location>
        <begin position="362"/>
        <end position="384"/>
    </location>
</feature>
<name>D3FDM1_CONWI</name>
<evidence type="ECO:0000256" key="2">
    <source>
        <dbReference type="SAM" id="Phobius"/>
    </source>
</evidence>
<dbReference type="InterPro" id="IPR052524">
    <property type="entry name" value="MFS_Cyanate_Porter"/>
</dbReference>
<dbReference type="STRING" id="469383.Cwoe_1164"/>
<feature type="region of interest" description="Disordered" evidence="1">
    <location>
        <begin position="194"/>
        <end position="221"/>
    </location>
</feature>
<feature type="transmembrane region" description="Helical" evidence="2">
    <location>
        <begin position="303"/>
        <end position="321"/>
    </location>
</feature>
<dbReference type="PANTHER" id="PTHR23523">
    <property type="match status" value="1"/>
</dbReference>
<dbReference type="RefSeq" id="WP_012932646.1">
    <property type="nucleotide sequence ID" value="NC_013739.1"/>
</dbReference>
<dbReference type="InterPro" id="IPR011701">
    <property type="entry name" value="MFS"/>
</dbReference>
<organism evidence="3 4">
    <name type="scientific">Conexibacter woesei (strain DSM 14684 / CCUG 47730 / CIP 108061 / JCM 11494 / NBRC 100937 / ID131577)</name>
    <dbReference type="NCBI Taxonomy" id="469383"/>
    <lineage>
        <taxon>Bacteria</taxon>
        <taxon>Bacillati</taxon>
        <taxon>Actinomycetota</taxon>
        <taxon>Thermoleophilia</taxon>
        <taxon>Solirubrobacterales</taxon>
        <taxon>Conexibacteraceae</taxon>
        <taxon>Conexibacter</taxon>
    </lineage>
</organism>
<dbReference type="GO" id="GO:0022857">
    <property type="term" value="F:transmembrane transporter activity"/>
    <property type="evidence" value="ECO:0007669"/>
    <property type="project" value="InterPro"/>
</dbReference>
<dbReference type="EMBL" id="CP001854">
    <property type="protein sequence ID" value="ADB49595.1"/>
    <property type="molecule type" value="Genomic_DNA"/>
</dbReference>
<feature type="transmembrane region" description="Helical" evidence="2">
    <location>
        <begin position="237"/>
        <end position="258"/>
    </location>
</feature>
<keyword evidence="4" id="KW-1185">Reference proteome</keyword>
<sequence precursor="true">MNARGRRDTLLLLVGLVLVALNLRVALTSVGPLIDDLRADLGLSGTAIGLLSTAPLLALGLVSPLAPRLAERFGAEHVVFACLLAIGAGVLARWLPPAALLFAGTMVAGCAIAIGNVLMPGIVKRRFGDRAATVTGLYSVGLSGGAALAAGLTVPIEQWLGGDWRLALALWALPALLAAVVWLPQLRRRGEERRDAAQAAAAPAHTDSDGDASDAGGAGDEVGAGSGRISLWRDRRAWSVTVFMGMQSAIFYTAAAWLPEILRDQGMGAGAAGAMLSLVMFLGIPFGFATAALAGRMADQRPLALAAALFPAAGWIGLLLAPGSATLLWAVLLGIGAGTGFPLVLTLFVLRTRDARHTAALSGMAQSAGYTLAALCPLAIGALHDLSGGWTLPLAVLACLGVPELVAALGASRRGYVGEVPAPVVAAAPVPRVAA</sequence>
<feature type="transmembrane region" description="Helical" evidence="2">
    <location>
        <begin position="390"/>
        <end position="411"/>
    </location>
</feature>
<dbReference type="CDD" id="cd17339">
    <property type="entry name" value="MFS_NIMT_CynX_like"/>
    <property type="match status" value="1"/>
</dbReference>
<evidence type="ECO:0000313" key="4">
    <source>
        <dbReference type="Proteomes" id="UP000008229"/>
    </source>
</evidence>
<dbReference type="Gene3D" id="1.20.1250.20">
    <property type="entry name" value="MFS general substrate transporter like domains"/>
    <property type="match status" value="1"/>
</dbReference>
<feature type="transmembrane region" description="Helical" evidence="2">
    <location>
        <begin position="270"/>
        <end position="291"/>
    </location>
</feature>
<dbReference type="OrthoDB" id="5317164at2"/>